<sequence>MQLTMEDEDNNQLALLDILVCRKGYGDPKTKVFRKAIDTMKVLNFSSIHPISHKRSRVRMPYWRVETHCSQPKDEVAEIQHLRQVFRENGY</sequence>
<protein>
    <recommendedName>
        <fullName evidence="1">Helix-turn-helix domain-containing protein</fullName>
    </recommendedName>
</protein>
<dbReference type="Proteomes" id="UP000281553">
    <property type="component" value="Unassembled WGS sequence"/>
</dbReference>
<evidence type="ECO:0000313" key="2">
    <source>
        <dbReference type="EMBL" id="VDN13233.1"/>
    </source>
</evidence>
<keyword evidence="3" id="KW-1185">Reference proteome</keyword>
<dbReference type="PANTHER" id="PTHR21301">
    <property type="entry name" value="REVERSE TRANSCRIPTASE"/>
    <property type="match status" value="1"/>
</dbReference>
<dbReference type="PANTHER" id="PTHR21301:SF10">
    <property type="entry name" value="REVERSE TRANSCRIPTASE DOMAIN-CONTAINING PROTEIN"/>
    <property type="match status" value="1"/>
</dbReference>
<dbReference type="Pfam" id="PF26215">
    <property type="entry name" value="HTH_animal"/>
    <property type="match status" value="1"/>
</dbReference>
<evidence type="ECO:0000313" key="3">
    <source>
        <dbReference type="Proteomes" id="UP000281553"/>
    </source>
</evidence>
<dbReference type="InterPro" id="IPR058912">
    <property type="entry name" value="HTH_animal"/>
</dbReference>
<dbReference type="EMBL" id="UYRU01055908">
    <property type="protein sequence ID" value="VDN13233.1"/>
    <property type="molecule type" value="Genomic_DNA"/>
</dbReference>
<proteinExistence type="predicted"/>
<reference evidence="2 3" key="1">
    <citation type="submission" date="2018-11" db="EMBL/GenBank/DDBJ databases">
        <authorList>
            <consortium name="Pathogen Informatics"/>
        </authorList>
    </citation>
    <scope>NUCLEOTIDE SEQUENCE [LARGE SCALE GENOMIC DNA]</scope>
</reference>
<feature type="domain" description="Helix-turn-helix" evidence="1">
    <location>
        <begin position="42"/>
        <end position="91"/>
    </location>
</feature>
<gene>
    <name evidence="2" type="ORF">DILT_LOCUS9064</name>
</gene>
<accession>A0A3P7LQI9</accession>
<dbReference type="AlphaFoldDB" id="A0A3P7LQI9"/>
<organism evidence="2 3">
    <name type="scientific">Dibothriocephalus latus</name>
    <name type="common">Fish tapeworm</name>
    <name type="synonym">Diphyllobothrium latum</name>
    <dbReference type="NCBI Taxonomy" id="60516"/>
    <lineage>
        <taxon>Eukaryota</taxon>
        <taxon>Metazoa</taxon>
        <taxon>Spiralia</taxon>
        <taxon>Lophotrochozoa</taxon>
        <taxon>Platyhelminthes</taxon>
        <taxon>Cestoda</taxon>
        <taxon>Eucestoda</taxon>
        <taxon>Diphyllobothriidea</taxon>
        <taxon>Diphyllobothriidae</taxon>
        <taxon>Dibothriocephalus</taxon>
    </lineage>
</organism>
<name>A0A3P7LQI9_DIBLA</name>
<evidence type="ECO:0000259" key="1">
    <source>
        <dbReference type="Pfam" id="PF26215"/>
    </source>
</evidence>
<dbReference type="OrthoDB" id="10047121at2759"/>